<dbReference type="Proteomes" id="UP000051160">
    <property type="component" value="Unassembled WGS sequence"/>
</dbReference>
<dbReference type="RefSeq" id="WP_054701302.1">
    <property type="nucleotide sequence ID" value="NZ_AZEE01000030.1"/>
</dbReference>
<comment type="caution">
    <text evidence="6">The sequence shown here is derived from an EMBL/GenBank/DDBJ whole genome shotgun (WGS) entry which is preliminary data.</text>
</comment>
<protein>
    <submittedName>
        <fullName evidence="6">Actin-like ATPase domain-containing protein</fullName>
    </submittedName>
</protein>
<dbReference type="GO" id="GO:0016301">
    <property type="term" value="F:kinase activity"/>
    <property type="evidence" value="ECO:0007669"/>
    <property type="project" value="UniProtKB-KW"/>
</dbReference>
<dbReference type="InterPro" id="IPR050406">
    <property type="entry name" value="FGGY_Carb_Kinase"/>
</dbReference>
<feature type="domain" description="Carbohydrate kinase FGGY C-terminal" evidence="5">
    <location>
        <begin position="259"/>
        <end position="445"/>
    </location>
</feature>
<dbReference type="Pfam" id="PF00370">
    <property type="entry name" value="FGGY_N"/>
    <property type="match status" value="1"/>
</dbReference>
<dbReference type="InterPro" id="IPR043129">
    <property type="entry name" value="ATPase_NBD"/>
</dbReference>
<dbReference type="GO" id="GO:0005975">
    <property type="term" value="P:carbohydrate metabolic process"/>
    <property type="evidence" value="ECO:0007669"/>
    <property type="project" value="InterPro"/>
</dbReference>
<dbReference type="EMBL" id="AZEE01000030">
    <property type="protein sequence ID" value="KRK97164.1"/>
    <property type="molecule type" value="Genomic_DNA"/>
</dbReference>
<keyword evidence="2" id="KW-0808">Transferase</keyword>
<evidence type="ECO:0000313" key="7">
    <source>
        <dbReference type="Proteomes" id="UP000051160"/>
    </source>
</evidence>
<comment type="similarity">
    <text evidence="1">Belongs to the FGGY kinase family.</text>
</comment>
<feature type="domain" description="Carbohydrate kinase FGGY N-terminal" evidence="4">
    <location>
        <begin position="4"/>
        <end position="249"/>
    </location>
</feature>
<dbReference type="PANTHER" id="PTHR43095:SF5">
    <property type="entry name" value="XYLULOSE KINASE"/>
    <property type="match status" value="1"/>
</dbReference>
<dbReference type="AlphaFoldDB" id="A0A0R1LMN2"/>
<dbReference type="CDD" id="cd07804">
    <property type="entry name" value="ASKHA_NBD_FGGY_RrXK-like"/>
    <property type="match status" value="1"/>
</dbReference>
<evidence type="ECO:0000256" key="1">
    <source>
        <dbReference type="ARBA" id="ARBA00009156"/>
    </source>
</evidence>
<dbReference type="PIRSF" id="PIRSF000538">
    <property type="entry name" value="GlpK"/>
    <property type="match status" value="1"/>
</dbReference>
<name>A0A0R1LMN2_9LACO</name>
<dbReference type="PANTHER" id="PTHR43095">
    <property type="entry name" value="SUGAR KINASE"/>
    <property type="match status" value="1"/>
</dbReference>
<dbReference type="SUPFAM" id="SSF53067">
    <property type="entry name" value="Actin-like ATPase domain"/>
    <property type="match status" value="2"/>
</dbReference>
<dbReference type="STRING" id="1423776.FD04_GL002026"/>
<dbReference type="InterPro" id="IPR018485">
    <property type="entry name" value="FGGY_C"/>
</dbReference>
<evidence type="ECO:0000313" key="6">
    <source>
        <dbReference type="EMBL" id="KRK97164.1"/>
    </source>
</evidence>
<keyword evidence="7" id="KW-1185">Reference proteome</keyword>
<organism evidence="6 7">
    <name type="scientific">Secundilactobacillus odoratitofui DSM 19909 = JCM 15043</name>
    <dbReference type="NCBI Taxonomy" id="1423776"/>
    <lineage>
        <taxon>Bacteria</taxon>
        <taxon>Bacillati</taxon>
        <taxon>Bacillota</taxon>
        <taxon>Bacilli</taxon>
        <taxon>Lactobacillales</taxon>
        <taxon>Lactobacillaceae</taxon>
        <taxon>Secundilactobacillus</taxon>
    </lineage>
</organism>
<evidence type="ECO:0000256" key="3">
    <source>
        <dbReference type="ARBA" id="ARBA00022777"/>
    </source>
</evidence>
<accession>A0A0R1LMN2</accession>
<evidence type="ECO:0000256" key="2">
    <source>
        <dbReference type="ARBA" id="ARBA00022679"/>
    </source>
</evidence>
<sequence>MTNYLIGIDIGTSSTKAILMTTSGQIIEQVKSTYTIETPRAGWAQANANDWFNAVTDSLQRLAKVARNGDIIGVGIDGLYGGSGVPVDADGKVLGPTLIWMDRRATAETQRVHEHISNHDLVQLTGNVADPYFGFTKVMWLKAHEPQLYEATDQFLSPESYVIMRLTGAKSINYTAAGNFGGVFDLTQRMWSPSLAQLLGLDLTKLPQQFVTSTEPAGYLTADWAMKLGLPADLPIFNTGVDVGPATVGTGVLAPGQVTIALGTSMNAAVVTNQLLLNRQLIGWPYTYRPTENYYNFTGANTAGAIMTWFTENFAVELTDKDRLRSLDEQSADVPAGSHGLIVLPYFMGERSPLWDSDVRGTVLGLSLTTTRPELYQAFQEAIAYAVRQSLAQFGNQVGDSFTLVGGVSQSAKMVQLIADVTGKTVLTTRTGGEADLGSAMLAGIGVGALTAHAVSQWHKIDQRVEPRIDRHKIYNRYYDIYQLAYQQLKGLYQELAQISES</sequence>
<dbReference type="InterPro" id="IPR018484">
    <property type="entry name" value="FGGY_N"/>
</dbReference>
<gene>
    <name evidence="6" type="ORF">FD04_GL002026</name>
</gene>
<dbReference type="Pfam" id="PF02782">
    <property type="entry name" value="FGGY_C"/>
    <property type="match status" value="1"/>
</dbReference>
<keyword evidence="3" id="KW-0418">Kinase</keyword>
<reference evidence="6 7" key="1">
    <citation type="journal article" date="2015" name="Genome Announc.">
        <title>Expanding the biotechnology potential of lactobacilli through comparative genomics of 213 strains and associated genera.</title>
        <authorList>
            <person name="Sun Z."/>
            <person name="Harris H.M."/>
            <person name="McCann A."/>
            <person name="Guo C."/>
            <person name="Argimon S."/>
            <person name="Zhang W."/>
            <person name="Yang X."/>
            <person name="Jeffery I.B."/>
            <person name="Cooney J.C."/>
            <person name="Kagawa T.F."/>
            <person name="Liu W."/>
            <person name="Song Y."/>
            <person name="Salvetti E."/>
            <person name="Wrobel A."/>
            <person name="Rasinkangas P."/>
            <person name="Parkhill J."/>
            <person name="Rea M.C."/>
            <person name="O'Sullivan O."/>
            <person name="Ritari J."/>
            <person name="Douillard F.P."/>
            <person name="Paul Ross R."/>
            <person name="Yang R."/>
            <person name="Briner A.E."/>
            <person name="Felis G.E."/>
            <person name="de Vos W.M."/>
            <person name="Barrangou R."/>
            <person name="Klaenhammer T.R."/>
            <person name="Caufield P.W."/>
            <person name="Cui Y."/>
            <person name="Zhang H."/>
            <person name="O'Toole P.W."/>
        </authorList>
    </citation>
    <scope>NUCLEOTIDE SEQUENCE [LARGE SCALE GENOMIC DNA]</scope>
    <source>
        <strain evidence="6 7">DSM 19909</strain>
    </source>
</reference>
<evidence type="ECO:0000259" key="5">
    <source>
        <dbReference type="Pfam" id="PF02782"/>
    </source>
</evidence>
<evidence type="ECO:0000259" key="4">
    <source>
        <dbReference type="Pfam" id="PF00370"/>
    </source>
</evidence>
<dbReference type="PATRIC" id="fig|1423776.4.peg.2052"/>
<dbReference type="Gene3D" id="3.30.420.40">
    <property type="match status" value="2"/>
</dbReference>
<dbReference type="InterPro" id="IPR000577">
    <property type="entry name" value="Carb_kinase_FGGY"/>
</dbReference>
<dbReference type="OrthoDB" id="9805576at2"/>
<proteinExistence type="inferred from homology"/>